<accession>H2BXT5</accession>
<dbReference type="SUPFAM" id="SSF116734">
    <property type="entry name" value="DNA methylase specificity domain"/>
    <property type="match status" value="2"/>
</dbReference>
<keyword evidence="2" id="KW-0680">Restriction system</keyword>
<gene>
    <name evidence="5" type="ORF">Gilli_1443</name>
</gene>
<dbReference type="EMBL" id="JH594606">
    <property type="protein sequence ID" value="EHQ02098.1"/>
    <property type="molecule type" value="Genomic_DNA"/>
</dbReference>
<dbReference type="OrthoDB" id="9816225at2"/>
<dbReference type="RefSeq" id="WP_006988413.1">
    <property type="nucleotide sequence ID" value="NZ_JH594606.1"/>
</dbReference>
<dbReference type="PANTHER" id="PTHR30408">
    <property type="entry name" value="TYPE-1 RESTRICTION ENZYME ECOKI SPECIFICITY PROTEIN"/>
    <property type="match status" value="1"/>
</dbReference>
<evidence type="ECO:0000256" key="2">
    <source>
        <dbReference type="ARBA" id="ARBA00022747"/>
    </source>
</evidence>
<evidence type="ECO:0000256" key="3">
    <source>
        <dbReference type="ARBA" id="ARBA00023125"/>
    </source>
</evidence>
<sequence length="423" mass="48255">MRSKYKRLCDYIEIVNKRNKKLEVETLLGVSIKKMLMPSIANTIGTDMSTYKIIKRNQFAYGPVTSRNGDKISIAILDEYDKAIVSQAYTVFKIIDETELNPEYLMMWFRRSEFDRYARFKSHGSARETFDWSELCETGLPIPSIEKQQEIVKEYNVVKNRITLNEQLNQNLEKTAQALYKHWFVDFEFPITKENHSKLVSGSKLIGYKSAGGKMVYNEEMDKEIPEGWGICPFTEIVGIGGGGTPKTSVIEYWNGDIPFYTPGDLSNNYYVLSTVKHISNAGLKKCSSKLYPVNTLFITARGATVGGIAIAGFPMAMNQTCYAMTGTNINNYFVHQLCLNLIEKLKSEAIGATFQALVTKDFNHTNVISPNRNVIDLYGHKVKPLYKFIWKIANQTQRLKQFQNLLLSKMATIEDKMIPVYE</sequence>
<dbReference type="GO" id="GO:0009307">
    <property type="term" value="P:DNA restriction-modification system"/>
    <property type="evidence" value="ECO:0007669"/>
    <property type="project" value="UniProtKB-KW"/>
</dbReference>
<evidence type="ECO:0000256" key="1">
    <source>
        <dbReference type="ARBA" id="ARBA00010923"/>
    </source>
</evidence>
<dbReference type="CDD" id="cd17243">
    <property type="entry name" value="RMtype1_S_AchA6I-TRD2-CR2_like"/>
    <property type="match status" value="1"/>
</dbReference>
<dbReference type="InterPro" id="IPR052021">
    <property type="entry name" value="Type-I_RS_S_subunit"/>
</dbReference>
<dbReference type="AlphaFoldDB" id="H2BXT5"/>
<dbReference type="eggNOG" id="COG0732">
    <property type="taxonomic scope" value="Bacteria"/>
</dbReference>
<comment type="similarity">
    <text evidence="1">Belongs to the type-I restriction system S methylase family.</text>
</comment>
<protein>
    <submittedName>
        <fullName evidence="5">Restriction modification system DNA specificity domain-containing protein</fullName>
    </submittedName>
</protein>
<dbReference type="Pfam" id="PF01420">
    <property type="entry name" value="Methylase_S"/>
    <property type="match status" value="2"/>
</dbReference>
<dbReference type="CDD" id="cd16961">
    <property type="entry name" value="RMtype1_S_TRD-CR_like"/>
    <property type="match status" value="1"/>
</dbReference>
<dbReference type="InterPro" id="IPR044946">
    <property type="entry name" value="Restrct_endonuc_typeI_TRD_sf"/>
</dbReference>
<dbReference type="Gene3D" id="3.90.220.20">
    <property type="entry name" value="DNA methylase specificity domains"/>
    <property type="match status" value="2"/>
</dbReference>
<keyword evidence="3" id="KW-0238">DNA-binding</keyword>
<reference evidence="6" key="1">
    <citation type="journal article" date="2012" name="Stand. Genomic Sci.">
        <title>Genome sequence of the Antarctic rhodopsins-containing flavobacterium Gillisia limnaea type strain (R-8282(T)).</title>
        <authorList>
            <person name="Riedel T."/>
            <person name="Held B."/>
            <person name="Nolan M."/>
            <person name="Lucas S."/>
            <person name="Lapidus A."/>
            <person name="Tice H."/>
            <person name="Del Rio T.G."/>
            <person name="Cheng J.F."/>
            <person name="Han C."/>
            <person name="Tapia R."/>
            <person name="Goodwin L.A."/>
            <person name="Pitluck S."/>
            <person name="Liolios K."/>
            <person name="Mavromatis K."/>
            <person name="Pagani I."/>
            <person name="Ivanova N."/>
            <person name="Mikhailova N."/>
            <person name="Pati A."/>
            <person name="Chen A."/>
            <person name="Palaniappan K."/>
            <person name="Land M."/>
            <person name="Rohde M."/>
            <person name="Tindall B.J."/>
            <person name="Detter J.C."/>
            <person name="Goker M."/>
            <person name="Bristow J."/>
            <person name="Eisen J.A."/>
            <person name="Markowitz V."/>
            <person name="Hugenholtz P."/>
            <person name="Kyrpides N.C."/>
            <person name="Klenk H.P."/>
            <person name="Woyke T."/>
        </authorList>
    </citation>
    <scope>NUCLEOTIDE SEQUENCE [LARGE SCALE GENOMIC DNA]</scope>
    <source>
        <strain evidence="6">DSM 15749 / LMG 21470 / R-8282</strain>
    </source>
</reference>
<proteinExistence type="inferred from homology"/>
<dbReference type="Proteomes" id="UP000003844">
    <property type="component" value="Unassembled WGS sequence"/>
</dbReference>
<feature type="domain" description="Type I restriction modification DNA specificity" evidence="4">
    <location>
        <begin position="55"/>
        <end position="174"/>
    </location>
</feature>
<feature type="domain" description="Type I restriction modification DNA specificity" evidence="4">
    <location>
        <begin position="226"/>
        <end position="372"/>
    </location>
</feature>
<evidence type="ECO:0000313" key="5">
    <source>
        <dbReference type="EMBL" id="EHQ02098.1"/>
    </source>
</evidence>
<dbReference type="PANTHER" id="PTHR30408:SF12">
    <property type="entry name" value="TYPE I RESTRICTION ENZYME MJAVIII SPECIFICITY SUBUNIT"/>
    <property type="match status" value="1"/>
</dbReference>
<keyword evidence="6" id="KW-1185">Reference proteome</keyword>
<dbReference type="HOGENOM" id="CLU_021095_2_0_10"/>
<evidence type="ECO:0000313" key="6">
    <source>
        <dbReference type="Proteomes" id="UP000003844"/>
    </source>
</evidence>
<organism evidence="5 6">
    <name type="scientific">Gillisia limnaea (strain DSM 15749 / LMG 21470 / R-8282)</name>
    <dbReference type="NCBI Taxonomy" id="865937"/>
    <lineage>
        <taxon>Bacteria</taxon>
        <taxon>Pseudomonadati</taxon>
        <taxon>Bacteroidota</taxon>
        <taxon>Flavobacteriia</taxon>
        <taxon>Flavobacteriales</taxon>
        <taxon>Flavobacteriaceae</taxon>
        <taxon>Gillisia</taxon>
    </lineage>
</organism>
<dbReference type="InterPro" id="IPR000055">
    <property type="entry name" value="Restrct_endonuc_typeI_TRD"/>
</dbReference>
<dbReference type="STRING" id="865937.Gilli_1443"/>
<name>H2BXT5_GILLR</name>
<evidence type="ECO:0000259" key="4">
    <source>
        <dbReference type="Pfam" id="PF01420"/>
    </source>
</evidence>
<dbReference type="GO" id="GO:0003677">
    <property type="term" value="F:DNA binding"/>
    <property type="evidence" value="ECO:0007669"/>
    <property type="project" value="UniProtKB-KW"/>
</dbReference>